<dbReference type="EMBL" id="NHYE01000492">
    <property type="protein sequence ID" value="PPR05300.1"/>
    <property type="molecule type" value="Genomic_DNA"/>
</dbReference>
<dbReference type="Proteomes" id="UP000284706">
    <property type="component" value="Unassembled WGS sequence"/>
</dbReference>
<dbReference type="InParanoid" id="A0A409YQM4"/>
<gene>
    <name evidence="1" type="ORF">CVT26_011636</name>
</gene>
<organism evidence="1 2">
    <name type="scientific">Gymnopilus dilepis</name>
    <dbReference type="NCBI Taxonomy" id="231916"/>
    <lineage>
        <taxon>Eukaryota</taxon>
        <taxon>Fungi</taxon>
        <taxon>Dikarya</taxon>
        <taxon>Basidiomycota</taxon>
        <taxon>Agaricomycotina</taxon>
        <taxon>Agaricomycetes</taxon>
        <taxon>Agaricomycetidae</taxon>
        <taxon>Agaricales</taxon>
        <taxon>Agaricineae</taxon>
        <taxon>Hymenogastraceae</taxon>
        <taxon>Gymnopilus</taxon>
    </lineage>
</organism>
<keyword evidence="2" id="KW-1185">Reference proteome</keyword>
<comment type="caution">
    <text evidence="1">The sequence shown here is derived from an EMBL/GenBank/DDBJ whole genome shotgun (WGS) entry which is preliminary data.</text>
</comment>
<sequence>MSIHWQCEGPNGEGRYTSPVDEDGGLFYIVWNGSRALKPGEVLKLELLARKGRHWRERLPNRIWNKGRTLNGGRTEPTRRFSISQSERSIPESLFAVNFRAAPCALGSLEMRFIIPLQGLSEVHGRTLGIDLARIRNWSRG</sequence>
<accession>A0A409YQM4</accession>
<proteinExistence type="predicted"/>
<reference evidence="1 2" key="1">
    <citation type="journal article" date="2018" name="Evol. Lett.">
        <title>Horizontal gene cluster transfer increased hallucinogenic mushroom diversity.</title>
        <authorList>
            <person name="Reynolds H.T."/>
            <person name="Vijayakumar V."/>
            <person name="Gluck-Thaler E."/>
            <person name="Korotkin H.B."/>
            <person name="Matheny P.B."/>
            <person name="Slot J.C."/>
        </authorList>
    </citation>
    <scope>NUCLEOTIDE SEQUENCE [LARGE SCALE GENOMIC DNA]</scope>
    <source>
        <strain evidence="1 2">SRW20</strain>
    </source>
</reference>
<protein>
    <submittedName>
        <fullName evidence="1">Uncharacterized protein</fullName>
    </submittedName>
</protein>
<dbReference type="AlphaFoldDB" id="A0A409YQM4"/>
<evidence type="ECO:0000313" key="2">
    <source>
        <dbReference type="Proteomes" id="UP000284706"/>
    </source>
</evidence>
<evidence type="ECO:0000313" key="1">
    <source>
        <dbReference type="EMBL" id="PPR05300.1"/>
    </source>
</evidence>
<name>A0A409YQM4_9AGAR</name>